<evidence type="ECO:0000313" key="2">
    <source>
        <dbReference type="EMBL" id="GGF46471.1"/>
    </source>
</evidence>
<sequence>MSWLNVPENLEKLSSDYLKYPLEFSVFSGTVEASSDKTSVSSYSTPTTTRVNGQWITTSETHVTSSTDREIYVRSGDMEKRYVASGAGFPVRPGQTVKLCMVSEVGAEKGYWCGALNTNMDAFTSEANSYGKKFARVSSWHLQVIIAMMFIVGFGVYGLSSADHVIAGADWMSVQVGFWGGIILGTPLSLLVQRMRKDFAQDRCAKILAAHIRSVLSTAA</sequence>
<dbReference type="Proteomes" id="UP000646365">
    <property type="component" value="Unassembled WGS sequence"/>
</dbReference>
<feature type="transmembrane region" description="Helical" evidence="1">
    <location>
        <begin position="171"/>
        <end position="192"/>
    </location>
</feature>
<evidence type="ECO:0000313" key="3">
    <source>
        <dbReference type="Proteomes" id="UP000646365"/>
    </source>
</evidence>
<comment type="caution">
    <text evidence="2">The sequence shown here is derived from an EMBL/GenBank/DDBJ whole genome shotgun (WGS) entry which is preliminary data.</text>
</comment>
<keyword evidence="3" id="KW-1185">Reference proteome</keyword>
<reference evidence="2" key="1">
    <citation type="journal article" date="2014" name="Int. J. Syst. Evol. Microbiol.">
        <title>Complete genome sequence of Corynebacterium casei LMG S-19264T (=DSM 44701T), isolated from a smear-ripened cheese.</title>
        <authorList>
            <consortium name="US DOE Joint Genome Institute (JGI-PGF)"/>
            <person name="Walter F."/>
            <person name="Albersmeier A."/>
            <person name="Kalinowski J."/>
            <person name="Ruckert C."/>
        </authorList>
    </citation>
    <scope>NUCLEOTIDE SEQUENCE</scope>
    <source>
        <strain evidence="2">CGMCC 1.15725</strain>
    </source>
</reference>
<proteinExistence type="predicted"/>
<reference evidence="2" key="2">
    <citation type="submission" date="2020-09" db="EMBL/GenBank/DDBJ databases">
        <authorList>
            <person name="Sun Q."/>
            <person name="Zhou Y."/>
        </authorList>
    </citation>
    <scope>NUCLEOTIDE SEQUENCE</scope>
    <source>
        <strain evidence="2">CGMCC 1.15725</strain>
    </source>
</reference>
<feature type="transmembrane region" description="Helical" evidence="1">
    <location>
        <begin position="140"/>
        <end position="159"/>
    </location>
</feature>
<keyword evidence="1" id="KW-0812">Transmembrane</keyword>
<dbReference type="AlphaFoldDB" id="A0A8J2Z0F7"/>
<evidence type="ECO:0000256" key="1">
    <source>
        <dbReference type="SAM" id="Phobius"/>
    </source>
</evidence>
<dbReference type="EMBL" id="BMJQ01000023">
    <property type="protein sequence ID" value="GGF46471.1"/>
    <property type="molecule type" value="Genomic_DNA"/>
</dbReference>
<keyword evidence="1" id="KW-1133">Transmembrane helix</keyword>
<protein>
    <submittedName>
        <fullName evidence="2">Uncharacterized protein</fullName>
    </submittedName>
</protein>
<organism evidence="2 3">
    <name type="scientific">Aliidongia dinghuensis</name>
    <dbReference type="NCBI Taxonomy" id="1867774"/>
    <lineage>
        <taxon>Bacteria</taxon>
        <taxon>Pseudomonadati</taxon>
        <taxon>Pseudomonadota</taxon>
        <taxon>Alphaproteobacteria</taxon>
        <taxon>Rhodospirillales</taxon>
        <taxon>Dongiaceae</taxon>
        <taxon>Aliidongia</taxon>
    </lineage>
</organism>
<accession>A0A8J2Z0F7</accession>
<name>A0A8J2Z0F7_9PROT</name>
<keyword evidence="1" id="KW-0472">Membrane</keyword>
<gene>
    <name evidence="2" type="ORF">GCM10011611_61150</name>
</gene>